<dbReference type="PANTHER" id="PTHR47268">
    <property type="entry name" value="ACYLPHOSPHATASE"/>
    <property type="match status" value="1"/>
</dbReference>
<dbReference type="NCBIfam" id="NF011003">
    <property type="entry name" value="PRK14429.1"/>
    <property type="match status" value="1"/>
</dbReference>
<feature type="domain" description="Acylphosphatase-like" evidence="7">
    <location>
        <begin position="3"/>
        <end position="90"/>
    </location>
</feature>
<dbReference type="GO" id="GO:0003998">
    <property type="term" value="F:acylphosphatase activity"/>
    <property type="evidence" value="ECO:0007669"/>
    <property type="project" value="UniProtKB-EC"/>
</dbReference>
<dbReference type="InterPro" id="IPR001792">
    <property type="entry name" value="Acylphosphatase-like_dom"/>
</dbReference>
<keyword evidence="9" id="KW-1185">Reference proteome</keyword>
<evidence type="ECO:0000313" key="9">
    <source>
        <dbReference type="Proteomes" id="UP001595621"/>
    </source>
</evidence>
<comment type="catalytic activity">
    <reaction evidence="4 5">
        <text>an acyl phosphate + H2O = a carboxylate + phosphate + H(+)</text>
        <dbReference type="Rhea" id="RHEA:14965"/>
        <dbReference type="ChEBI" id="CHEBI:15377"/>
        <dbReference type="ChEBI" id="CHEBI:15378"/>
        <dbReference type="ChEBI" id="CHEBI:29067"/>
        <dbReference type="ChEBI" id="CHEBI:43474"/>
        <dbReference type="ChEBI" id="CHEBI:59918"/>
        <dbReference type="EC" id="3.6.1.7"/>
    </reaction>
</comment>
<evidence type="ECO:0000256" key="1">
    <source>
        <dbReference type="ARBA" id="ARBA00005614"/>
    </source>
</evidence>
<dbReference type="InterPro" id="IPR017968">
    <property type="entry name" value="Acylphosphatase_CS"/>
</dbReference>
<feature type="active site" evidence="5">
    <location>
        <position position="18"/>
    </location>
</feature>
<dbReference type="SUPFAM" id="SSF54975">
    <property type="entry name" value="Acylphosphatase/BLUF domain-like"/>
    <property type="match status" value="1"/>
</dbReference>
<dbReference type="EMBL" id="JBHRTD010000012">
    <property type="protein sequence ID" value="MFC3138562.1"/>
    <property type="molecule type" value="Genomic_DNA"/>
</dbReference>
<evidence type="ECO:0000256" key="4">
    <source>
        <dbReference type="ARBA" id="ARBA00047645"/>
    </source>
</evidence>
<evidence type="ECO:0000259" key="7">
    <source>
        <dbReference type="PROSITE" id="PS51160"/>
    </source>
</evidence>
<evidence type="ECO:0000256" key="6">
    <source>
        <dbReference type="RuleBase" id="RU004168"/>
    </source>
</evidence>
<dbReference type="PROSITE" id="PS00150">
    <property type="entry name" value="ACYLPHOSPHATASE_1"/>
    <property type="match status" value="1"/>
</dbReference>
<comment type="caution">
    <text evidence="8">The sequence shown here is derived from an EMBL/GenBank/DDBJ whole genome shotgun (WGS) entry which is preliminary data.</text>
</comment>
<dbReference type="InterPro" id="IPR020456">
    <property type="entry name" value="Acylphosphatase"/>
</dbReference>
<evidence type="ECO:0000313" key="8">
    <source>
        <dbReference type="EMBL" id="MFC3138562.1"/>
    </source>
</evidence>
<reference evidence="9" key="1">
    <citation type="journal article" date="2019" name="Int. J. Syst. Evol. Microbiol.">
        <title>The Global Catalogue of Microorganisms (GCM) 10K type strain sequencing project: providing services to taxonomists for standard genome sequencing and annotation.</title>
        <authorList>
            <consortium name="The Broad Institute Genomics Platform"/>
            <consortium name="The Broad Institute Genome Sequencing Center for Infectious Disease"/>
            <person name="Wu L."/>
            <person name="Ma J."/>
        </authorList>
    </citation>
    <scope>NUCLEOTIDE SEQUENCE [LARGE SCALE GENOMIC DNA]</scope>
    <source>
        <strain evidence="9">KCTC 52277</strain>
    </source>
</reference>
<dbReference type="EC" id="3.6.1.7" evidence="2 5"/>
<feature type="active site" evidence="5">
    <location>
        <position position="36"/>
    </location>
</feature>
<accession>A0ABV7GFL0</accession>
<dbReference type="RefSeq" id="WP_248935774.1">
    <property type="nucleotide sequence ID" value="NZ_JAKILF010000003.1"/>
</dbReference>
<dbReference type="Pfam" id="PF00708">
    <property type="entry name" value="Acylphosphatase"/>
    <property type="match status" value="1"/>
</dbReference>
<dbReference type="PANTHER" id="PTHR47268:SF4">
    <property type="entry name" value="ACYLPHOSPHATASE"/>
    <property type="match status" value="1"/>
</dbReference>
<name>A0ABV7GFL0_9GAMM</name>
<evidence type="ECO:0000256" key="5">
    <source>
        <dbReference type="PROSITE-ProRule" id="PRU00520"/>
    </source>
</evidence>
<dbReference type="InterPro" id="IPR036046">
    <property type="entry name" value="Acylphosphatase-like_dom_sf"/>
</dbReference>
<evidence type="ECO:0000256" key="3">
    <source>
        <dbReference type="ARBA" id="ARBA00015991"/>
    </source>
</evidence>
<sequence length="91" mass="10106">MKRVRIKVIGKVQGVCFRRYTLEKANELRLTGYVGNRDDGSVEILVQGGDGAVAQLIDWCHQGAPAAEVEQVLVDEDQDNDIYLDFSIIAL</sequence>
<evidence type="ECO:0000256" key="2">
    <source>
        <dbReference type="ARBA" id="ARBA00012150"/>
    </source>
</evidence>
<organism evidence="8 9">
    <name type="scientific">Shewanella submarina</name>
    <dbReference type="NCBI Taxonomy" id="2016376"/>
    <lineage>
        <taxon>Bacteria</taxon>
        <taxon>Pseudomonadati</taxon>
        <taxon>Pseudomonadota</taxon>
        <taxon>Gammaproteobacteria</taxon>
        <taxon>Alteromonadales</taxon>
        <taxon>Shewanellaceae</taxon>
        <taxon>Shewanella</taxon>
    </lineage>
</organism>
<dbReference type="Proteomes" id="UP001595621">
    <property type="component" value="Unassembled WGS sequence"/>
</dbReference>
<comment type="similarity">
    <text evidence="1 6">Belongs to the acylphosphatase family.</text>
</comment>
<keyword evidence="5 8" id="KW-0378">Hydrolase</keyword>
<dbReference type="PRINTS" id="PR00112">
    <property type="entry name" value="ACYLPHPHTASE"/>
</dbReference>
<dbReference type="Gene3D" id="3.30.70.100">
    <property type="match status" value="1"/>
</dbReference>
<gene>
    <name evidence="8" type="ORF">ACFOE0_10230</name>
</gene>
<dbReference type="PROSITE" id="PS51160">
    <property type="entry name" value="ACYLPHOSPHATASE_3"/>
    <property type="match status" value="1"/>
</dbReference>
<proteinExistence type="inferred from homology"/>
<protein>
    <recommendedName>
        <fullName evidence="3 5">acylphosphatase</fullName>
        <ecNumber evidence="2 5">3.6.1.7</ecNumber>
    </recommendedName>
</protein>